<feature type="domain" description="GST C-terminal" evidence="2">
    <location>
        <begin position="84"/>
        <end position="203"/>
    </location>
</feature>
<dbReference type="PANTHER" id="PTHR43968:SF6">
    <property type="entry name" value="GLUTATHIONE S-TRANSFERASE OMEGA"/>
    <property type="match status" value="1"/>
</dbReference>
<dbReference type="InterPro" id="IPR036282">
    <property type="entry name" value="Glutathione-S-Trfase_C_sf"/>
</dbReference>
<sequence length="204" mass="24401">MKPVLYSFRRCPYAMRARLALQYCNIQVELREVDLKNKPAEMLHASPKATVPVLVCNDKTVIDESIDIMLWALQQNDPQNWLFCIEKQQIPDLILENDTQFKIDLDHYKYADRYPEFSALTYRQRAEVFLEQLEQILSKQKYLSSSSETLTDIALFPFVRQFAYVDIKWFESAPYPKLRNWLNNWLKSELFHSIMKKHPYWLPE</sequence>
<gene>
    <name evidence="3" type="ORF">DIZ80_09125</name>
</gene>
<proteinExistence type="predicted"/>
<dbReference type="Gene3D" id="3.40.30.10">
    <property type="entry name" value="Glutaredoxin"/>
    <property type="match status" value="1"/>
</dbReference>
<dbReference type="PROSITE" id="PS51354">
    <property type="entry name" value="GLUTAREDOXIN_2"/>
    <property type="match status" value="1"/>
</dbReference>
<dbReference type="GO" id="GO:0005737">
    <property type="term" value="C:cytoplasm"/>
    <property type="evidence" value="ECO:0007669"/>
    <property type="project" value="TreeGrafter"/>
</dbReference>
<dbReference type="SUPFAM" id="SSF47616">
    <property type="entry name" value="GST C-terminal domain-like"/>
    <property type="match status" value="1"/>
</dbReference>
<accession>A0A370DFN8</accession>
<evidence type="ECO:0000313" key="4">
    <source>
        <dbReference type="Proteomes" id="UP000254266"/>
    </source>
</evidence>
<evidence type="ECO:0000313" key="3">
    <source>
        <dbReference type="EMBL" id="RDH83137.1"/>
    </source>
</evidence>
<dbReference type="GO" id="GO:0016740">
    <property type="term" value="F:transferase activity"/>
    <property type="evidence" value="ECO:0007669"/>
    <property type="project" value="UniProtKB-KW"/>
</dbReference>
<dbReference type="CDD" id="cd03060">
    <property type="entry name" value="GST_N_Omega_like"/>
    <property type="match status" value="1"/>
</dbReference>
<dbReference type="InterPro" id="IPR036249">
    <property type="entry name" value="Thioredoxin-like_sf"/>
</dbReference>
<dbReference type="AlphaFoldDB" id="A0A370DFN8"/>
<dbReference type="PROSITE" id="PS50405">
    <property type="entry name" value="GST_CTER"/>
    <property type="match status" value="1"/>
</dbReference>
<dbReference type="Gene3D" id="1.20.1050.10">
    <property type="match status" value="1"/>
</dbReference>
<protein>
    <submittedName>
        <fullName evidence="3">Glutathione S-transferase</fullName>
    </submittedName>
</protein>
<dbReference type="EMBL" id="QFXC01000011">
    <property type="protein sequence ID" value="RDH83137.1"/>
    <property type="molecule type" value="Genomic_DNA"/>
</dbReference>
<dbReference type="InterPro" id="IPR050983">
    <property type="entry name" value="GST_Omega/HSP26"/>
</dbReference>
<feature type="domain" description="GST N-terminal" evidence="1">
    <location>
        <begin position="1"/>
        <end position="80"/>
    </location>
</feature>
<keyword evidence="4" id="KW-1185">Reference proteome</keyword>
<dbReference type="SFLD" id="SFLDS00019">
    <property type="entry name" value="Glutathione_Transferase_(cytos"/>
    <property type="match status" value="1"/>
</dbReference>
<evidence type="ECO:0000259" key="2">
    <source>
        <dbReference type="PROSITE" id="PS50405"/>
    </source>
</evidence>
<organism evidence="3 4">
    <name type="scientific">endosymbiont of Galathealinum brachiosum</name>
    <dbReference type="NCBI Taxonomy" id="2200906"/>
    <lineage>
        <taxon>Bacteria</taxon>
        <taxon>Pseudomonadati</taxon>
        <taxon>Pseudomonadota</taxon>
        <taxon>Gammaproteobacteria</taxon>
        <taxon>sulfur-oxidizing symbionts</taxon>
    </lineage>
</organism>
<dbReference type="InterPro" id="IPR010987">
    <property type="entry name" value="Glutathione-S-Trfase_C-like"/>
</dbReference>
<dbReference type="InterPro" id="IPR040079">
    <property type="entry name" value="Glutathione_S-Trfase"/>
</dbReference>
<dbReference type="Proteomes" id="UP000254266">
    <property type="component" value="Unassembled WGS sequence"/>
</dbReference>
<dbReference type="PROSITE" id="PS50404">
    <property type="entry name" value="GST_NTER"/>
    <property type="match status" value="1"/>
</dbReference>
<reference evidence="3 4" key="1">
    <citation type="journal article" date="2018" name="ISME J.">
        <title>Endosymbiont genomes yield clues of tubeworm success.</title>
        <authorList>
            <person name="Li Y."/>
            <person name="Liles M.R."/>
            <person name="Halanych K.M."/>
        </authorList>
    </citation>
    <scope>NUCLEOTIDE SEQUENCE [LARGE SCALE GENOMIC DNA]</scope>
    <source>
        <strain evidence="3">A1464</strain>
    </source>
</reference>
<comment type="caution">
    <text evidence="3">The sequence shown here is derived from an EMBL/GenBank/DDBJ whole genome shotgun (WGS) entry which is preliminary data.</text>
</comment>
<dbReference type="InterPro" id="IPR004045">
    <property type="entry name" value="Glutathione_S-Trfase_N"/>
</dbReference>
<dbReference type="PANTHER" id="PTHR43968">
    <property type="match status" value="1"/>
</dbReference>
<dbReference type="Pfam" id="PF13410">
    <property type="entry name" value="GST_C_2"/>
    <property type="match status" value="1"/>
</dbReference>
<dbReference type="CDD" id="cd03196">
    <property type="entry name" value="GST_C_5"/>
    <property type="match status" value="1"/>
</dbReference>
<name>A0A370DFN8_9GAMM</name>
<dbReference type="Pfam" id="PF13417">
    <property type="entry name" value="GST_N_3"/>
    <property type="match status" value="1"/>
</dbReference>
<dbReference type="SUPFAM" id="SSF52833">
    <property type="entry name" value="Thioredoxin-like"/>
    <property type="match status" value="1"/>
</dbReference>
<evidence type="ECO:0000259" key="1">
    <source>
        <dbReference type="PROSITE" id="PS50404"/>
    </source>
</evidence>